<name>A0A0A8YYS2_ARUDO</name>
<dbReference type="EMBL" id="GBRH01268300">
    <property type="protein sequence ID" value="JAD29595.1"/>
    <property type="molecule type" value="Transcribed_RNA"/>
</dbReference>
<reference evidence="1" key="1">
    <citation type="submission" date="2014-09" db="EMBL/GenBank/DDBJ databases">
        <authorList>
            <person name="Magalhaes I.L.F."/>
            <person name="Oliveira U."/>
            <person name="Santos F.R."/>
            <person name="Vidigal T.H.D.A."/>
            <person name="Brescovit A.D."/>
            <person name="Santos A.J."/>
        </authorList>
    </citation>
    <scope>NUCLEOTIDE SEQUENCE</scope>
    <source>
        <tissue evidence="1">Shoot tissue taken approximately 20 cm above the soil surface</tissue>
    </source>
</reference>
<evidence type="ECO:0000313" key="1">
    <source>
        <dbReference type="EMBL" id="JAD29595.1"/>
    </source>
</evidence>
<sequence length="40" mass="4631">MQLDVEISIRNKQQVDCFACLFEDGQYEKVLTLQRNNAGI</sequence>
<organism evidence="1">
    <name type="scientific">Arundo donax</name>
    <name type="common">Giant reed</name>
    <name type="synonym">Donax arundinaceus</name>
    <dbReference type="NCBI Taxonomy" id="35708"/>
    <lineage>
        <taxon>Eukaryota</taxon>
        <taxon>Viridiplantae</taxon>
        <taxon>Streptophyta</taxon>
        <taxon>Embryophyta</taxon>
        <taxon>Tracheophyta</taxon>
        <taxon>Spermatophyta</taxon>
        <taxon>Magnoliopsida</taxon>
        <taxon>Liliopsida</taxon>
        <taxon>Poales</taxon>
        <taxon>Poaceae</taxon>
        <taxon>PACMAD clade</taxon>
        <taxon>Arundinoideae</taxon>
        <taxon>Arundineae</taxon>
        <taxon>Arundo</taxon>
    </lineage>
</organism>
<reference evidence="1" key="2">
    <citation type="journal article" date="2015" name="Data Brief">
        <title>Shoot transcriptome of the giant reed, Arundo donax.</title>
        <authorList>
            <person name="Barrero R.A."/>
            <person name="Guerrero F.D."/>
            <person name="Moolhuijzen P."/>
            <person name="Goolsby J.A."/>
            <person name="Tidwell J."/>
            <person name="Bellgard S.E."/>
            <person name="Bellgard M.I."/>
        </authorList>
    </citation>
    <scope>NUCLEOTIDE SEQUENCE</scope>
    <source>
        <tissue evidence="1">Shoot tissue taken approximately 20 cm above the soil surface</tissue>
    </source>
</reference>
<protein>
    <submittedName>
        <fullName evidence="1">Uncharacterized protein</fullName>
    </submittedName>
</protein>
<dbReference type="AlphaFoldDB" id="A0A0A8YYS2"/>
<proteinExistence type="predicted"/>
<accession>A0A0A8YYS2</accession>